<protein>
    <submittedName>
        <fullName evidence="1">Uncharacterized protein</fullName>
    </submittedName>
</protein>
<keyword evidence="2" id="KW-1185">Reference proteome</keyword>
<dbReference type="AlphaFoldDB" id="A0A5B7F4P3"/>
<sequence length="66" mass="7354">MFWRSMISLCLSPRHFAEGEELDLREQERSLNLPAISPSSGSRGDSHVYLLAGLAGTACLLWARCF</sequence>
<dbReference type="Proteomes" id="UP000324222">
    <property type="component" value="Unassembled WGS sequence"/>
</dbReference>
<dbReference type="EMBL" id="VSRR010004622">
    <property type="protein sequence ID" value="MPC40229.1"/>
    <property type="molecule type" value="Genomic_DNA"/>
</dbReference>
<evidence type="ECO:0000313" key="1">
    <source>
        <dbReference type="EMBL" id="MPC40229.1"/>
    </source>
</evidence>
<accession>A0A5B7F4P3</accession>
<gene>
    <name evidence="1" type="ORF">E2C01_033785</name>
</gene>
<reference evidence="1 2" key="1">
    <citation type="submission" date="2019-05" db="EMBL/GenBank/DDBJ databases">
        <title>Another draft genome of Portunus trituberculatus and its Hox gene families provides insights of decapod evolution.</title>
        <authorList>
            <person name="Jeong J.-H."/>
            <person name="Song I."/>
            <person name="Kim S."/>
            <person name="Choi T."/>
            <person name="Kim D."/>
            <person name="Ryu S."/>
            <person name="Kim W."/>
        </authorList>
    </citation>
    <scope>NUCLEOTIDE SEQUENCE [LARGE SCALE GENOMIC DNA]</scope>
    <source>
        <tissue evidence="1">Muscle</tissue>
    </source>
</reference>
<proteinExistence type="predicted"/>
<comment type="caution">
    <text evidence="1">The sequence shown here is derived from an EMBL/GenBank/DDBJ whole genome shotgun (WGS) entry which is preliminary data.</text>
</comment>
<organism evidence="1 2">
    <name type="scientific">Portunus trituberculatus</name>
    <name type="common">Swimming crab</name>
    <name type="synonym">Neptunus trituberculatus</name>
    <dbReference type="NCBI Taxonomy" id="210409"/>
    <lineage>
        <taxon>Eukaryota</taxon>
        <taxon>Metazoa</taxon>
        <taxon>Ecdysozoa</taxon>
        <taxon>Arthropoda</taxon>
        <taxon>Crustacea</taxon>
        <taxon>Multicrustacea</taxon>
        <taxon>Malacostraca</taxon>
        <taxon>Eumalacostraca</taxon>
        <taxon>Eucarida</taxon>
        <taxon>Decapoda</taxon>
        <taxon>Pleocyemata</taxon>
        <taxon>Brachyura</taxon>
        <taxon>Eubrachyura</taxon>
        <taxon>Portunoidea</taxon>
        <taxon>Portunidae</taxon>
        <taxon>Portuninae</taxon>
        <taxon>Portunus</taxon>
    </lineage>
</organism>
<evidence type="ECO:0000313" key="2">
    <source>
        <dbReference type="Proteomes" id="UP000324222"/>
    </source>
</evidence>
<name>A0A5B7F4P3_PORTR</name>